<proteinExistence type="predicted"/>
<evidence type="ECO:0000313" key="1">
    <source>
        <dbReference type="EMBL" id="OMJ72485.1"/>
    </source>
</evidence>
<gene>
    <name evidence="1" type="ORF">SteCoe_29081</name>
</gene>
<reference evidence="1 2" key="1">
    <citation type="submission" date="2016-11" db="EMBL/GenBank/DDBJ databases">
        <title>The macronuclear genome of Stentor coeruleus: a giant cell with tiny introns.</title>
        <authorList>
            <person name="Slabodnick M."/>
            <person name="Ruby J.G."/>
            <person name="Reiff S.B."/>
            <person name="Swart E.C."/>
            <person name="Gosai S."/>
            <person name="Prabakaran S."/>
            <person name="Witkowska E."/>
            <person name="Larue G.E."/>
            <person name="Fisher S."/>
            <person name="Freeman R.M."/>
            <person name="Gunawardena J."/>
            <person name="Chu W."/>
            <person name="Stover N.A."/>
            <person name="Gregory B.D."/>
            <person name="Nowacki M."/>
            <person name="Derisi J."/>
            <person name="Roy S.W."/>
            <person name="Marshall W.F."/>
            <person name="Sood P."/>
        </authorList>
    </citation>
    <scope>NUCLEOTIDE SEQUENCE [LARGE SCALE GENOMIC DNA]</scope>
    <source>
        <strain evidence="1">WM001</strain>
    </source>
</reference>
<evidence type="ECO:0000313" key="2">
    <source>
        <dbReference type="Proteomes" id="UP000187209"/>
    </source>
</evidence>
<organism evidence="1 2">
    <name type="scientific">Stentor coeruleus</name>
    <dbReference type="NCBI Taxonomy" id="5963"/>
    <lineage>
        <taxon>Eukaryota</taxon>
        <taxon>Sar</taxon>
        <taxon>Alveolata</taxon>
        <taxon>Ciliophora</taxon>
        <taxon>Postciliodesmatophora</taxon>
        <taxon>Heterotrichea</taxon>
        <taxon>Heterotrichida</taxon>
        <taxon>Stentoridae</taxon>
        <taxon>Stentor</taxon>
    </lineage>
</organism>
<protein>
    <submittedName>
        <fullName evidence="1">Uncharacterized protein</fullName>
    </submittedName>
</protein>
<sequence length="379" mass="43859">MKSSISSENDLITRLQTLYENTKITGPSSCRKPKSDFYTSPLSTLKLNRVKTNQPLEGFSDTSFYEKYSRIWQKSTIPQVNINFLSLAIKKIKQRILGNTWRALKTQKEDPLAFTYCIKCGNIGLSLLTTSTQDSLSPRFMGKIKSILPKRPTKVIETSKIRQEPKFQLEMSPKIVRKGYEKSSLDMYSEDLISPEKKNPINDLSEIRPNPYFLSSLSSPEQFHKTLRENRIRKTKEEVSFEISRDSVDYIRENSAYINLPKQMVPKLNFTEIATSSKSRNPEVKEIVNFFIKKSKNHVKWAFGKLKITGENSGVFGKVRANNLPIGKNEKIGNLATVQMKMITNSKRTAFQILYSRLEKFIFRRKMQGFYCISEFLYR</sequence>
<accession>A0A1R2B750</accession>
<name>A0A1R2B750_9CILI</name>
<keyword evidence="2" id="KW-1185">Reference proteome</keyword>
<dbReference type="AlphaFoldDB" id="A0A1R2B750"/>
<dbReference type="EMBL" id="MPUH01000898">
    <property type="protein sequence ID" value="OMJ72485.1"/>
    <property type="molecule type" value="Genomic_DNA"/>
</dbReference>
<comment type="caution">
    <text evidence="1">The sequence shown here is derived from an EMBL/GenBank/DDBJ whole genome shotgun (WGS) entry which is preliminary data.</text>
</comment>
<dbReference type="OrthoDB" id="10672480at2759"/>
<dbReference type="Proteomes" id="UP000187209">
    <property type="component" value="Unassembled WGS sequence"/>
</dbReference>